<evidence type="ECO:0000256" key="2">
    <source>
        <dbReference type="ARBA" id="ARBA00008352"/>
    </source>
</evidence>
<evidence type="ECO:0000313" key="6">
    <source>
        <dbReference type="Proteomes" id="UP001521184"/>
    </source>
</evidence>
<comment type="caution">
    <text evidence="5">The sequence shown here is derived from an EMBL/GenBank/DDBJ whole genome shotgun (WGS) entry which is preliminary data.</text>
</comment>
<feature type="region of interest" description="Disordered" evidence="4">
    <location>
        <begin position="182"/>
        <end position="203"/>
    </location>
</feature>
<evidence type="ECO:0000256" key="1">
    <source>
        <dbReference type="ARBA" id="ARBA00004123"/>
    </source>
</evidence>
<dbReference type="PANTHER" id="PTHR15367">
    <property type="entry name" value="DNA-DIRECTED RNA POLYMERASE III"/>
    <property type="match status" value="1"/>
</dbReference>
<feature type="region of interest" description="Disordered" evidence="4">
    <location>
        <begin position="220"/>
        <end position="296"/>
    </location>
</feature>
<keyword evidence="5" id="KW-0804">Transcription</keyword>
<dbReference type="Proteomes" id="UP001521184">
    <property type="component" value="Unassembled WGS sequence"/>
</dbReference>
<feature type="compositionally biased region" description="Gly residues" evidence="4">
    <location>
        <begin position="286"/>
        <end position="296"/>
    </location>
</feature>
<reference evidence="5 6" key="1">
    <citation type="journal article" date="2023" name="Plant Dis.">
        <title>First Report of Diplodia intermedia Causing Canker and Dieback Diseases on Apple Trees in Canada.</title>
        <authorList>
            <person name="Ellouze W."/>
            <person name="Ilyukhin E."/>
            <person name="Sulman M."/>
            <person name="Ali S."/>
        </authorList>
    </citation>
    <scope>NUCLEOTIDE SEQUENCE [LARGE SCALE GENOMIC DNA]</scope>
    <source>
        <strain evidence="5 6">M45-28</strain>
    </source>
</reference>
<dbReference type="Pfam" id="PF11705">
    <property type="entry name" value="RNA_pol_3_Rpc31"/>
    <property type="match status" value="1"/>
</dbReference>
<accession>A0ABR3TH77</accession>
<comment type="similarity">
    <text evidence="2">Belongs to the eukaryotic RPC7 RNA polymerase subunit family.</text>
</comment>
<name>A0ABR3TH77_9PEZI</name>
<dbReference type="GO" id="GO:0000428">
    <property type="term" value="C:DNA-directed RNA polymerase complex"/>
    <property type="evidence" value="ECO:0007669"/>
    <property type="project" value="UniProtKB-KW"/>
</dbReference>
<dbReference type="EMBL" id="JAKEKT020000072">
    <property type="protein sequence ID" value="KAL1638870.1"/>
    <property type="molecule type" value="Genomic_DNA"/>
</dbReference>
<dbReference type="PANTHER" id="PTHR15367:SF2">
    <property type="entry name" value="DNA-DIRECTED RNA POLYMERASE III SUBUNIT"/>
    <property type="match status" value="1"/>
</dbReference>
<evidence type="ECO:0000256" key="3">
    <source>
        <dbReference type="ARBA" id="ARBA00023242"/>
    </source>
</evidence>
<dbReference type="InterPro" id="IPR024661">
    <property type="entry name" value="RNA_pol_III_Rpc31"/>
</dbReference>
<organism evidence="5 6">
    <name type="scientific">Diplodia intermedia</name>
    <dbReference type="NCBI Taxonomy" id="856260"/>
    <lineage>
        <taxon>Eukaryota</taxon>
        <taxon>Fungi</taxon>
        <taxon>Dikarya</taxon>
        <taxon>Ascomycota</taxon>
        <taxon>Pezizomycotina</taxon>
        <taxon>Dothideomycetes</taxon>
        <taxon>Dothideomycetes incertae sedis</taxon>
        <taxon>Botryosphaeriales</taxon>
        <taxon>Botryosphaeriaceae</taxon>
        <taxon>Diplodia</taxon>
    </lineage>
</organism>
<comment type="subcellular location">
    <subcellularLocation>
        <location evidence="1">Nucleus</location>
    </subcellularLocation>
</comment>
<keyword evidence="3" id="KW-0539">Nucleus</keyword>
<proteinExistence type="inferred from homology"/>
<gene>
    <name evidence="5" type="primary">RPC31</name>
    <name evidence="5" type="ORF">SLS58_008454</name>
</gene>
<sequence length="296" mass="33656">MAGRAWPGIHSRSGGGHGKIAGVDVPWEYDAELKIDTKPSELFPLRHATTRPLFTPLTMDLPSHWFWGGKPYTDEELHELIRLTRFQPNPPPIAPPPRREEKIAVARYRALRERIHEGPLYTVLGDHSRVTKRGAVASSAVVIDPFEGMPTYGQKYKKQRRKIPRLDTRPYVLRFFPNELWTTLDPTTHDPTTKPGAKAAAHKKRQKLLKIALSTKLTRLEELEGEDGEGLGRDEDEDLDKDEDEDAGPHEEEEQDDDFEEDEDDDDDYNAENYFDNGEDDEYGDEGGGGGDDYDF</sequence>
<evidence type="ECO:0000313" key="5">
    <source>
        <dbReference type="EMBL" id="KAL1638870.1"/>
    </source>
</evidence>
<protein>
    <submittedName>
        <fullName evidence="5">DNA-directed RNA polymerase III subunit C31</fullName>
    </submittedName>
</protein>
<evidence type="ECO:0000256" key="4">
    <source>
        <dbReference type="SAM" id="MobiDB-lite"/>
    </source>
</evidence>
<keyword evidence="5" id="KW-0240">DNA-directed RNA polymerase</keyword>
<keyword evidence="6" id="KW-1185">Reference proteome</keyword>
<feature type="compositionally biased region" description="Acidic residues" evidence="4">
    <location>
        <begin position="223"/>
        <end position="270"/>
    </location>
</feature>